<dbReference type="Pfam" id="PF14334">
    <property type="entry name" value="DUF4390"/>
    <property type="match status" value="1"/>
</dbReference>
<dbReference type="Proteomes" id="UP001144372">
    <property type="component" value="Unassembled WGS sequence"/>
</dbReference>
<gene>
    <name evidence="1" type="ORF">DAMNIGENAA_24060</name>
</gene>
<dbReference type="EMBL" id="BSDR01000001">
    <property type="protein sequence ID" value="GLI34973.1"/>
    <property type="molecule type" value="Genomic_DNA"/>
</dbReference>
<reference evidence="1" key="1">
    <citation type="submission" date="2022-12" db="EMBL/GenBank/DDBJ databases">
        <title>Reference genome sequencing for broad-spectrum identification of bacterial and archaeal isolates by mass spectrometry.</title>
        <authorList>
            <person name="Sekiguchi Y."/>
            <person name="Tourlousse D.M."/>
        </authorList>
    </citation>
    <scope>NUCLEOTIDE SEQUENCE</scope>
    <source>
        <strain evidence="1">ASRB1</strain>
    </source>
</reference>
<comment type="caution">
    <text evidence="1">The sequence shown here is derived from an EMBL/GenBank/DDBJ whole genome shotgun (WGS) entry which is preliminary data.</text>
</comment>
<organism evidence="1 2">
    <name type="scientific">Desulforhabdus amnigena</name>
    <dbReference type="NCBI Taxonomy" id="40218"/>
    <lineage>
        <taxon>Bacteria</taxon>
        <taxon>Pseudomonadati</taxon>
        <taxon>Thermodesulfobacteriota</taxon>
        <taxon>Syntrophobacteria</taxon>
        <taxon>Syntrophobacterales</taxon>
        <taxon>Syntrophobacteraceae</taxon>
        <taxon>Desulforhabdus</taxon>
    </lineage>
</organism>
<dbReference type="RefSeq" id="WP_281794469.1">
    <property type="nucleotide sequence ID" value="NZ_BSDR01000001.1"/>
</dbReference>
<evidence type="ECO:0000313" key="1">
    <source>
        <dbReference type="EMBL" id="GLI34973.1"/>
    </source>
</evidence>
<dbReference type="AlphaFoldDB" id="A0A9W6FU85"/>
<accession>A0A9W6FU85</accession>
<name>A0A9W6FU85_9BACT</name>
<keyword evidence="2" id="KW-1185">Reference proteome</keyword>
<protein>
    <recommendedName>
        <fullName evidence="3">DUF4390 domain-containing protein</fullName>
    </recommendedName>
</protein>
<evidence type="ECO:0008006" key="3">
    <source>
        <dbReference type="Google" id="ProtNLM"/>
    </source>
</evidence>
<evidence type="ECO:0000313" key="2">
    <source>
        <dbReference type="Proteomes" id="UP001144372"/>
    </source>
</evidence>
<proteinExistence type="predicted"/>
<sequence>MAKNKADIVDIAVTMQRKNLEVSFKIENCFTPKMEEAIGNGVPTTFRIRLILEKPGIPFLRSQYLNIVLERTIKYDRLENEYRVELQEHPDRLRTTKDLEEAKEWMSSVEDLPLIPLWRLQEGQTYQLRMKAELSKVHLPLFFRYIFFFVSLWDFETDWQKITFSP</sequence>
<dbReference type="InterPro" id="IPR025500">
    <property type="entry name" value="DUF4390"/>
</dbReference>